<gene>
    <name evidence="1" type="ORF">NGRA_0902</name>
</gene>
<evidence type="ECO:0000313" key="1">
    <source>
        <dbReference type="EMBL" id="KAF9764011.1"/>
    </source>
</evidence>
<dbReference type="EMBL" id="SBJO01000044">
    <property type="protein sequence ID" value="KAF9764011.1"/>
    <property type="molecule type" value="Genomic_DNA"/>
</dbReference>
<comment type="caution">
    <text evidence="1">The sequence shown here is derived from an EMBL/GenBank/DDBJ whole genome shotgun (WGS) entry which is preliminary data.</text>
</comment>
<name>A0A9P6H0H6_9MICR</name>
<keyword evidence="2" id="KW-1185">Reference proteome</keyword>
<evidence type="ECO:0000313" key="2">
    <source>
        <dbReference type="Proteomes" id="UP000740883"/>
    </source>
</evidence>
<organism evidence="1 2">
    <name type="scientific">Nosema granulosis</name>
    <dbReference type="NCBI Taxonomy" id="83296"/>
    <lineage>
        <taxon>Eukaryota</taxon>
        <taxon>Fungi</taxon>
        <taxon>Fungi incertae sedis</taxon>
        <taxon>Microsporidia</taxon>
        <taxon>Nosematidae</taxon>
        <taxon>Nosema</taxon>
    </lineage>
</organism>
<dbReference type="AlphaFoldDB" id="A0A9P6H0H6"/>
<protein>
    <submittedName>
        <fullName evidence="1">Uncharacterized protein</fullName>
    </submittedName>
</protein>
<accession>A0A9P6H0H6</accession>
<sequence>MNLLMVFYLFQTRCNIIRRHELGYLCSGEIFLSDEFKKLHTDLYFQNIHVKVKKFTYGDLVPFEKAKKETRLNIEGQNLKKKHNGSKFDYYILDDSFSLDNNSIILKQEYVFKSEDSPLYLLDYKLLNVKLDNENLYKKENELCMLSMIYYNLKELERIINCYHRQKMWYDFNTAIFSLKEDRIDFITTLTAKIINDIFKKKDLVIITKEIYVQLMSAQNFYASKGLLEDFSNFYQNLQQLEIRYLKFLNIDSNFFEKRLIPSRNGSFTTQMIFEKSLILITSERNKSQQVSLELADEGKNTIEKVLNFKIIDRAIIIPLKNLIKEKIYFLKISSEKNKDKNGDVEVELINLRTLLKGKPVKN</sequence>
<dbReference type="Proteomes" id="UP000740883">
    <property type="component" value="Unassembled WGS sequence"/>
</dbReference>
<reference evidence="1 2" key="1">
    <citation type="journal article" date="2020" name="Genome Biol. Evol.">
        <title>Comparative genomics of strictly vertically transmitted, feminizing microsporidia endosymbionts of amphipod crustaceans.</title>
        <authorList>
            <person name="Cormier A."/>
            <person name="Chebbi M.A."/>
            <person name="Giraud I."/>
            <person name="Wattier R."/>
            <person name="Teixeira M."/>
            <person name="Gilbert C."/>
            <person name="Rigaud T."/>
            <person name="Cordaux R."/>
        </authorList>
    </citation>
    <scope>NUCLEOTIDE SEQUENCE [LARGE SCALE GENOMIC DNA]</scope>
    <source>
        <strain evidence="1 2">Ou3-Ou53</strain>
    </source>
</reference>
<proteinExistence type="predicted"/>